<feature type="domain" description="Gfo/Idh/MocA-like oxidoreductase N-terminal" evidence="2">
    <location>
        <begin position="25"/>
        <end position="143"/>
    </location>
</feature>
<protein>
    <submittedName>
        <fullName evidence="4">Predicted dehydrogenase</fullName>
    </submittedName>
</protein>
<keyword evidence="1" id="KW-0560">Oxidoreductase</keyword>
<evidence type="ECO:0000259" key="2">
    <source>
        <dbReference type="Pfam" id="PF01408"/>
    </source>
</evidence>
<dbReference type="GO" id="GO:0000166">
    <property type="term" value="F:nucleotide binding"/>
    <property type="evidence" value="ECO:0007669"/>
    <property type="project" value="InterPro"/>
</dbReference>
<evidence type="ECO:0000313" key="4">
    <source>
        <dbReference type="EMBL" id="SDD87648.1"/>
    </source>
</evidence>
<dbReference type="AlphaFoldDB" id="A0A1G6YB82"/>
<dbReference type="SUPFAM" id="SSF55347">
    <property type="entry name" value="Glyceraldehyde-3-phosphate dehydrogenase-like, C-terminal domain"/>
    <property type="match status" value="1"/>
</dbReference>
<sequence>MKTKLTYLIIILVLGFQQNQAQEKLKVAVVGLNHDHAHGIMNAFRNDRIQLLGIAENDPDLIARYKKDYQVPDNLFFPDTKTMLNQVTPQVVMAYNPINEHVDVAEICLPMKIPLMVEKPLATTVADAQKMAKLSRDNDTHLLTNFETTWYASNQKLKTLVGESDFGKITKMIAKDGHEGPKEIGCSKEFLAWLTDPVKNGGGAVMDFGCYGANLMTWLQNGKRPIAVTAVTKHLKPDVYPKVDDDATIMVEYDDAIGIIEASWDWSYSIKSLQVYGSESSYHAPNGKTLVKNTNPVESESISLNEEYYQDHIAYLEAVFAGKVNPENDLSSLSNNLIVVEILEAAKKSAEAGKRIEL</sequence>
<proteinExistence type="predicted"/>
<dbReference type="InterPro" id="IPR050463">
    <property type="entry name" value="Gfo/Idh/MocA_oxidrdct_glycsds"/>
</dbReference>
<reference evidence="4 5" key="1">
    <citation type="submission" date="2016-10" db="EMBL/GenBank/DDBJ databases">
        <authorList>
            <person name="de Groot N.N."/>
        </authorList>
    </citation>
    <scope>NUCLEOTIDE SEQUENCE [LARGE SCALE GENOMIC DNA]</scope>
    <source>
        <strain evidence="4 5">DSM 23421</strain>
    </source>
</reference>
<dbReference type="SUPFAM" id="SSF51735">
    <property type="entry name" value="NAD(P)-binding Rossmann-fold domains"/>
    <property type="match status" value="1"/>
</dbReference>
<dbReference type="Gene3D" id="3.40.50.720">
    <property type="entry name" value="NAD(P)-binding Rossmann-like Domain"/>
    <property type="match status" value="1"/>
</dbReference>
<keyword evidence="5" id="KW-1185">Reference proteome</keyword>
<dbReference type="InterPro" id="IPR036291">
    <property type="entry name" value="NAD(P)-bd_dom_sf"/>
</dbReference>
<feature type="domain" description="GFO/IDH/MocA-like oxidoreductase" evidence="3">
    <location>
        <begin position="155"/>
        <end position="282"/>
    </location>
</feature>
<dbReference type="Gene3D" id="3.30.360.10">
    <property type="entry name" value="Dihydrodipicolinate Reductase, domain 2"/>
    <property type="match status" value="1"/>
</dbReference>
<dbReference type="InterPro" id="IPR055170">
    <property type="entry name" value="GFO_IDH_MocA-like_dom"/>
</dbReference>
<dbReference type="RefSeq" id="WP_217633285.1">
    <property type="nucleotide sequence ID" value="NZ_FNAO01000002.1"/>
</dbReference>
<evidence type="ECO:0000256" key="1">
    <source>
        <dbReference type="ARBA" id="ARBA00023002"/>
    </source>
</evidence>
<dbReference type="Proteomes" id="UP000199109">
    <property type="component" value="Unassembled WGS sequence"/>
</dbReference>
<dbReference type="PANTHER" id="PTHR43818:SF11">
    <property type="entry name" value="BCDNA.GH03377"/>
    <property type="match status" value="1"/>
</dbReference>
<dbReference type="Pfam" id="PF22725">
    <property type="entry name" value="GFO_IDH_MocA_C3"/>
    <property type="match status" value="1"/>
</dbReference>
<dbReference type="PANTHER" id="PTHR43818">
    <property type="entry name" value="BCDNA.GH03377"/>
    <property type="match status" value="1"/>
</dbReference>
<organism evidence="4 5">
    <name type="scientific">Pricia antarctica</name>
    <dbReference type="NCBI Taxonomy" id="641691"/>
    <lineage>
        <taxon>Bacteria</taxon>
        <taxon>Pseudomonadati</taxon>
        <taxon>Bacteroidota</taxon>
        <taxon>Flavobacteriia</taxon>
        <taxon>Flavobacteriales</taxon>
        <taxon>Flavobacteriaceae</taxon>
        <taxon>Pricia</taxon>
    </lineage>
</organism>
<evidence type="ECO:0000259" key="3">
    <source>
        <dbReference type="Pfam" id="PF22725"/>
    </source>
</evidence>
<name>A0A1G6YB82_9FLAO</name>
<evidence type="ECO:0000313" key="5">
    <source>
        <dbReference type="Proteomes" id="UP000199109"/>
    </source>
</evidence>
<dbReference type="InterPro" id="IPR000683">
    <property type="entry name" value="Gfo/Idh/MocA-like_OxRdtase_N"/>
</dbReference>
<dbReference type="STRING" id="641691.SAMN05421636_102187"/>
<gene>
    <name evidence="4" type="ORF">SAMN05421636_102187</name>
</gene>
<dbReference type="GO" id="GO:0016491">
    <property type="term" value="F:oxidoreductase activity"/>
    <property type="evidence" value="ECO:0007669"/>
    <property type="project" value="UniProtKB-KW"/>
</dbReference>
<accession>A0A1G6YB82</accession>
<dbReference type="EMBL" id="FNAO01000002">
    <property type="protein sequence ID" value="SDD87648.1"/>
    <property type="molecule type" value="Genomic_DNA"/>
</dbReference>
<dbReference type="Pfam" id="PF01408">
    <property type="entry name" value="GFO_IDH_MocA"/>
    <property type="match status" value="1"/>
</dbReference>